<name>A0A4R0RQA9_9APHY</name>
<feature type="compositionally biased region" description="Acidic residues" evidence="1">
    <location>
        <begin position="454"/>
        <end position="465"/>
    </location>
</feature>
<comment type="caution">
    <text evidence="2">The sequence shown here is derived from an EMBL/GenBank/DDBJ whole genome shotgun (WGS) entry which is preliminary data.</text>
</comment>
<feature type="region of interest" description="Disordered" evidence="1">
    <location>
        <begin position="330"/>
        <end position="369"/>
    </location>
</feature>
<feature type="compositionally biased region" description="Low complexity" evidence="1">
    <location>
        <begin position="39"/>
        <end position="50"/>
    </location>
</feature>
<feature type="compositionally biased region" description="Basic and acidic residues" evidence="1">
    <location>
        <begin position="472"/>
        <end position="482"/>
    </location>
</feature>
<feature type="compositionally biased region" description="Basic and acidic residues" evidence="1">
    <location>
        <begin position="552"/>
        <end position="561"/>
    </location>
</feature>
<gene>
    <name evidence="2" type="ORF">EIP91_001945</name>
</gene>
<evidence type="ECO:0000313" key="3">
    <source>
        <dbReference type="Proteomes" id="UP000292702"/>
    </source>
</evidence>
<sequence>MNSAAAGTLSYLKPHNVISDEPVQLHVPRIVRKRRIPDSDSSGSSSSLLPPSSPPPGFRLVKRPRVDQDSEADPNVDRDHSQDDAIELPVSSSPEASQRRRTGKNKPSATHAREPGTLLLRPGSSASSWELELGMAFARLKPRVESPLYSPWGTIGRWLVDRTDCPRPVGDPRNRIGDTFLAGLTCFQLPAVARFGDYDDKETLLNILVPEGSASLNWTRAKAKRAIVKRIPDVTNVAHKLEIIGEGPDGSFILKIITASAILIIEVKAPELSKADPYTSQLWAARDQTREQAQFVFHEDPAVRYLGAIAACGGRCTFYEYLREDMRPPDWKYPRRPKDVTQEDLDPVAVSSDPSDAADYAPRPSTVRSVNALPDETYEARMDTRLSEMAPKYRDVMDPPEFLHNLVKIPQRSSNAPPVFTHLTLGEPASDEALRRIAKTLRSHMQKDFLGDDSPSDSPDDDSEPDNWPSPPDREGPKHVNDLNEGSGDDDDDDDGNGGGTGVNRAVRSHGITAESQSEAPADHNDDDVHDRQSLEYLTPPPPDNDSGRSTTLEDDREARCDPSMSADSDSSDPLNIIDMPSSQPARLVQPPSPSARSSSSEADNSDWSSDDDYV</sequence>
<feature type="compositionally biased region" description="Basic and acidic residues" evidence="1">
    <location>
        <begin position="521"/>
        <end position="534"/>
    </location>
</feature>
<dbReference type="AlphaFoldDB" id="A0A4R0RQA9"/>
<feature type="compositionally biased region" description="Basic and acidic residues" evidence="1">
    <location>
        <begin position="330"/>
        <end position="341"/>
    </location>
</feature>
<protein>
    <submittedName>
        <fullName evidence="2">Uncharacterized protein</fullName>
    </submittedName>
</protein>
<feature type="compositionally biased region" description="Low complexity" evidence="1">
    <location>
        <begin position="562"/>
        <end position="574"/>
    </location>
</feature>
<evidence type="ECO:0000313" key="2">
    <source>
        <dbReference type="EMBL" id="TCD65998.1"/>
    </source>
</evidence>
<feature type="compositionally biased region" description="Low complexity" evidence="1">
    <location>
        <begin position="595"/>
        <end position="608"/>
    </location>
</feature>
<organism evidence="2 3">
    <name type="scientific">Steccherinum ochraceum</name>
    <dbReference type="NCBI Taxonomy" id="92696"/>
    <lineage>
        <taxon>Eukaryota</taxon>
        <taxon>Fungi</taxon>
        <taxon>Dikarya</taxon>
        <taxon>Basidiomycota</taxon>
        <taxon>Agaricomycotina</taxon>
        <taxon>Agaricomycetes</taxon>
        <taxon>Polyporales</taxon>
        <taxon>Steccherinaceae</taxon>
        <taxon>Steccherinum</taxon>
    </lineage>
</organism>
<feature type="region of interest" description="Disordered" evidence="1">
    <location>
        <begin position="446"/>
        <end position="615"/>
    </location>
</feature>
<feature type="region of interest" description="Disordered" evidence="1">
    <location>
        <begin position="29"/>
        <end position="123"/>
    </location>
</feature>
<evidence type="ECO:0000256" key="1">
    <source>
        <dbReference type="SAM" id="MobiDB-lite"/>
    </source>
</evidence>
<accession>A0A4R0RQA9</accession>
<reference evidence="2 3" key="1">
    <citation type="submission" date="2018-11" db="EMBL/GenBank/DDBJ databases">
        <title>Genome assembly of Steccherinum ochraceum LE-BIN_3174, the white-rot fungus of the Steccherinaceae family (The Residual Polyporoid clade, Polyporales, Basidiomycota).</title>
        <authorList>
            <person name="Fedorova T.V."/>
            <person name="Glazunova O.A."/>
            <person name="Landesman E.O."/>
            <person name="Moiseenko K.V."/>
            <person name="Psurtseva N.V."/>
            <person name="Savinova O.S."/>
            <person name="Shakhova N.V."/>
            <person name="Tyazhelova T.V."/>
            <person name="Vasina D.V."/>
        </authorList>
    </citation>
    <scope>NUCLEOTIDE SEQUENCE [LARGE SCALE GENOMIC DNA]</scope>
    <source>
        <strain evidence="2 3">LE-BIN_3174</strain>
    </source>
</reference>
<dbReference type="Proteomes" id="UP000292702">
    <property type="component" value="Unassembled WGS sequence"/>
</dbReference>
<feature type="compositionally biased region" description="Acidic residues" evidence="1">
    <location>
        <begin position="487"/>
        <end position="496"/>
    </location>
</feature>
<dbReference type="EMBL" id="RWJN01000154">
    <property type="protein sequence ID" value="TCD65998.1"/>
    <property type="molecule type" value="Genomic_DNA"/>
</dbReference>
<proteinExistence type="predicted"/>
<keyword evidence="3" id="KW-1185">Reference proteome</keyword>